<sequence length="88" mass="9359">AVAAERLAGTPWRTNAEVPGPWLRGRGFHPGGAATADLDRALERGAITMRGYDRTLKLAWSLADLDGRGRPGADEVGRALLLRKGIPA</sequence>
<evidence type="ECO:0000313" key="3">
    <source>
        <dbReference type="Proteomes" id="UP000438182"/>
    </source>
</evidence>
<feature type="domain" description="Mg chelatase-related protein C-terminal" evidence="1">
    <location>
        <begin position="3"/>
        <end position="83"/>
    </location>
</feature>
<dbReference type="AlphaFoldDB" id="A0A6I4NWG1"/>
<dbReference type="InterPro" id="IPR025158">
    <property type="entry name" value="Mg_chelat-rel_C"/>
</dbReference>
<protein>
    <submittedName>
        <fullName evidence="2">ATP-binding protein</fullName>
    </submittedName>
</protein>
<name>A0A6I4NWG1_9MICO</name>
<comment type="caution">
    <text evidence="2">The sequence shown here is derived from an EMBL/GenBank/DDBJ whole genome shotgun (WGS) entry which is preliminary data.</text>
</comment>
<keyword evidence="2" id="KW-0547">Nucleotide-binding</keyword>
<evidence type="ECO:0000259" key="1">
    <source>
        <dbReference type="Pfam" id="PF13335"/>
    </source>
</evidence>
<gene>
    <name evidence="2" type="ORF">GB864_08695</name>
</gene>
<keyword evidence="2" id="KW-0067">ATP-binding</keyword>
<dbReference type="Proteomes" id="UP000438182">
    <property type="component" value="Unassembled WGS sequence"/>
</dbReference>
<feature type="non-terminal residue" evidence="2">
    <location>
        <position position="1"/>
    </location>
</feature>
<keyword evidence="3" id="KW-1185">Reference proteome</keyword>
<dbReference type="EMBL" id="WSTA01000032">
    <property type="protein sequence ID" value="MWB98623.1"/>
    <property type="molecule type" value="Genomic_DNA"/>
</dbReference>
<accession>A0A6I4NWG1</accession>
<reference evidence="2 3" key="1">
    <citation type="submission" date="2019-12" db="EMBL/GenBank/DDBJ databases">
        <authorList>
            <person name="Kim Y.S."/>
        </authorList>
    </citation>
    <scope>NUCLEOTIDE SEQUENCE [LARGE SCALE GENOMIC DNA]</scope>
    <source>
        <strain evidence="2 3">MMS17-SY077</strain>
    </source>
</reference>
<proteinExistence type="predicted"/>
<dbReference type="GO" id="GO:0005524">
    <property type="term" value="F:ATP binding"/>
    <property type="evidence" value="ECO:0007669"/>
    <property type="project" value="UniProtKB-KW"/>
</dbReference>
<evidence type="ECO:0000313" key="2">
    <source>
        <dbReference type="EMBL" id="MWB98623.1"/>
    </source>
</evidence>
<dbReference type="Pfam" id="PF13335">
    <property type="entry name" value="Mg_chelatase_C"/>
    <property type="match status" value="1"/>
</dbReference>
<organism evidence="2 3">
    <name type="scientific">Agromyces seonyuensis</name>
    <dbReference type="NCBI Taxonomy" id="2662446"/>
    <lineage>
        <taxon>Bacteria</taxon>
        <taxon>Bacillati</taxon>
        <taxon>Actinomycetota</taxon>
        <taxon>Actinomycetes</taxon>
        <taxon>Micrococcales</taxon>
        <taxon>Microbacteriaceae</taxon>
        <taxon>Agromyces</taxon>
    </lineage>
</organism>